<dbReference type="RefSeq" id="WP_253752915.1">
    <property type="nucleotide sequence ID" value="NZ_JAMZDZ010000001.1"/>
</dbReference>
<protein>
    <recommendedName>
        <fullName evidence="3">Hydrophilic protein</fullName>
    </recommendedName>
</protein>
<name>A0ABV8LNL7_9ACTN</name>
<sequence>MPAPSGFDYVVRADGTVVITHHGRAATTLRGGRAAEFLAEVDEDPQEIMARWTGNYRRGNERTARNHPRNRS</sequence>
<proteinExistence type="predicted"/>
<gene>
    <name evidence="1" type="ORF">ACFOZ4_18570</name>
</gene>
<accession>A0ABV8LNL7</accession>
<organism evidence="1 2">
    <name type="scientific">Hamadaea flava</name>
    <dbReference type="NCBI Taxonomy" id="1742688"/>
    <lineage>
        <taxon>Bacteria</taxon>
        <taxon>Bacillati</taxon>
        <taxon>Actinomycetota</taxon>
        <taxon>Actinomycetes</taxon>
        <taxon>Micromonosporales</taxon>
        <taxon>Micromonosporaceae</taxon>
        <taxon>Hamadaea</taxon>
    </lineage>
</organism>
<keyword evidence="2" id="KW-1185">Reference proteome</keyword>
<dbReference type="Proteomes" id="UP001595816">
    <property type="component" value="Unassembled WGS sequence"/>
</dbReference>
<evidence type="ECO:0000313" key="1">
    <source>
        <dbReference type="EMBL" id="MFC4132617.1"/>
    </source>
</evidence>
<comment type="caution">
    <text evidence="1">The sequence shown here is derived from an EMBL/GenBank/DDBJ whole genome shotgun (WGS) entry which is preliminary data.</text>
</comment>
<evidence type="ECO:0008006" key="3">
    <source>
        <dbReference type="Google" id="ProtNLM"/>
    </source>
</evidence>
<evidence type="ECO:0000313" key="2">
    <source>
        <dbReference type="Proteomes" id="UP001595816"/>
    </source>
</evidence>
<reference evidence="2" key="1">
    <citation type="journal article" date="2019" name="Int. J. Syst. Evol. Microbiol.">
        <title>The Global Catalogue of Microorganisms (GCM) 10K type strain sequencing project: providing services to taxonomists for standard genome sequencing and annotation.</title>
        <authorList>
            <consortium name="The Broad Institute Genomics Platform"/>
            <consortium name="The Broad Institute Genome Sequencing Center for Infectious Disease"/>
            <person name="Wu L."/>
            <person name="Ma J."/>
        </authorList>
    </citation>
    <scope>NUCLEOTIDE SEQUENCE [LARGE SCALE GENOMIC DNA]</scope>
    <source>
        <strain evidence="2">CGMCC 4.7289</strain>
    </source>
</reference>
<dbReference type="EMBL" id="JBHSAY010000009">
    <property type="protein sequence ID" value="MFC4132617.1"/>
    <property type="molecule type" value="Genomic_DNA"/>
</dbReference>